<organism evidence="1 2">
    <name type="scientific">Caldiarchaeum subterraneum</name>
    <dbReference type="NCBI Taxonomy" id="311458"/>
    <lineage>
        <taxon>Archaea</taxon>
        <taxon>Nitrososphaerota</taxon>
        <taxon>Candidatus Caldarchaeales</taxon>
        <taxon>Candidatus Caldarchaeaceae</taxon>
        <taxon>Candidatus Caldarchaeum</taxon>
    </lineage>
</organism>
<dbReference type="Proteomes" id="UP000608579">
    <property type="component" value="Unassembled WGS sequence"/>
</dbReference>
<dbReference type="EMBL" id="DQVM01000069">
    <property type="protein sequence ID" value="HIQ29636.1"/>
    <property type="molecule type" value="Genomic_DNA"/>
</dbReference>
<evidence type="ECO:0008006" key="3">
    <source>
        <dbReference type="Google" id="ProtNLM"/>
    </source>
</evidence>
<feature type="non-terminal residue" evidence="1">
    <location>
        <position position="47"/>
    </location>
</feature>
<name>A0A832ZVI8_CALS0</name>
<evidence type="ECO:0000313" key="1">
    <source>
        <dbReference type="EMBL" id="HIQ29636.1"/>
    </source>
</evidence>
<proteinExistence type="predicted"/>
<comment type="caution">
    <text evidence="1">The sequence shown here is derived from an EMBL/GenBank/DDBJ whole genome shotgun (WGS) entry which is preliminary data.</text>
</comment>
<accession>A0A832ZVI8</accession>
<sequence>MRIALDVDGVLADLITTLLTVYEEETGIKIRPEEVDSWDFWRRYNIS</sequence>
<evidence type="ECO:0000313" key="2">
    <source>
        <dbReference type="Proteomes" id="UP000608579"/>
    </source>
</evidence>
<protein>
    <recommendedName>
        <fullName evidence="3">HAD family hydrolase</fullName>
    </recommendedName>
</protein>
<gene>
    <name evidence="1" type="ORF">EYH45_03630</name>
</gene>
<reference evidence="1" key="1">
    <citation type="journal article" date="2020" name="ISME J.">
        <title>Gammaproteobacteria mediating utilization of methyl-, sulfur- and petroleum organic compounds in deep ocean hydrothermal plumes.</title>
        <authorList>
            <person name="Zhou Z."/>
            <person name="Liu Y."/>
            <person name="Pan J."/>
            <person name="Cron B.R."/>
            <person name="Toner B.M."/>
            <person name="Anantharaman K."/>
            <person name="Breier J.A."/>
            <person name="Dick G.J."/>
            <person name="Li M."/>
        </authorList>
    </citation>
    <scope>NUCLEOTIDE SEQUENCE</scope>
    <source>
        <strain evidence="1">SZUA-1515</strain>
    </source>
</reference>
<dbReference type="AlphaFoldDB" id="A0A832ZVI8"/>